<evidence type="ECO:0000256" key="8">
    <source>
        <dbReference type="ARBA" id="ARBA00022970"/>
    </source>
</evidence>
<keyword evidence="7" id="KW-0769">Symport</keyword>
<comment type="subcellular location">
    <subcellularLocation>
        <location evidence="2">Cell membrane</location>
    </subcellularLocation>
    <subcellularLocation>
        <location evidence="1">Endomembrane system</location>
        <topology evidence="1">Multi-pass membrane protein</topology>
    </subcellularLocation>
</comment>
<evidence type="ECO:0000256" key="5">
    <source>
        <dbReference type="ARBA" id="ARBA00022475"/>
    </source>
</evidence>
<comment type="similarity">
    <text evidence="3">Belongs to the amino acid/polyamine transporter 2 family. Amino acid/auxin permease (AAAP) (TC 2.A.18.1) subfamily.</text>
</comment>
<evidence type="ECO:0000256" key="4">
    <source>
        <dbReference type="ARBA" id="ARBA00022448"/>
    </source>
</evidence>
<dbReference type="PANTHER" id="PTHR48017">
    <property type="entry name" value="OS05G0424000 PROTEIN-RELATED"/>
    <property type="match status" value="1"/>
</dbReference>
<evidence type="ECO:0000256" key="1">
    <source>
        <dbReference type="ARBA" id="ARBA00004127"/>
    </source>
</evidence>
<feature type="transmembrane region" description="Helical" evidence="13">
    <location>
        <begin position="172"/>
        <end position="194"/>
    </location>
</feature>
<sequence>MIVATMGADPPLESIMFGVTCGVDIPSSCSRQCQILCQNPLGWKSHANLLCFRANLHPSSSRSSDRKSSIVMEMSLKGSKKEYTVASNDMFVTPWSVFVARIGKMKFSLSFFRLVWRSIFVVLVTILAMAMPFFNEMLALLGAMGFYPLTIYFPVEMYIARKKIKRGAKRWLGLKTLSLVFMLLSMAIACAAIHGMNQALRKYKFFIWPATTSLLALWSLFLLSVDCQELACLGTSQVLTDRLCPGWVGIGQAWFWAIAPHLTSPRSPDPRDISPGTTLWSTIKAGSFTLLHFLISSL</sequence>
<organism evidence="15 16">
    <name type="scientific">Glycine soja</name>
    <name type="common">Wild soybean</name>
    <dbReference type="NCBI Taxonomy" id="3848"/>
    <lineage>
        <taxon>Eukaryota</taxon>
        <taxon>Viridiplantae</taxon>
        <taxon>Streptophyta</taxon>
        <taxon>Embryophyta</taxon>
        <taxon>Tracheophyta</taxon>
        <taxon>Spermatophyta</taxon>
        <taxon>Magnoliopsida</taxon>
        <taxon>eudicotyledons</taxon>
        <taxon>Gunneridae</taxon>
        <taxon>Pentapetalae</taxon>
        <taxon>rosids</taxon>
        <taxon>fabids</taxon>
        <taxon>Fabales</taxon>
        <taxon>Fabaceae</taxon>
        <taxon>Papilionoideae</taxon>
        <taxon>50 kb inversion clade</taxon>
        <taxon>NPAAA clade</taxon>
        <taxon>indigoferoid/millettioid clade</taxon>
        <taxon>Phaseoleae</taxon>
        <taxon>Glycine</taxon>
        <taxon>Glycine subgen. Soja</taxon>
    </lineage>
</organism>
<keyword evidence="6 13" id="KW-0812">Transmembrane</keyword>
<evidence type="ECO:0000256" key="7">
    <source>
        <dbReference type="ARBA" id="ARBA00022847"/>
    </source>
</evidence>
<feature type="transmembrane region" description="Helical" evidence="13">
    <location>
        <begin position="206"/>
        <end position="225"/>
    </location>
</feature>
<keyword evidence="10 13" id="KW-0472">Membrane</keyword>
<evidence type="ECO:0000256" key="13">
    <source>
        <dbReference type="SAM" id="Phobius"/>
    </source>
</evidence>
<proteinExistence type="inferred from homology"/>
<evidence type="ECO:0000256" key="11">
    <source>
        <dbReference type="ARBA" id="ARBA00023294"/>
    </source>
</evidence>
<dbReference type="Proteomes" id="UP000289340">
    <property type="component" value="Chromosome 14"/>
</dbReference>
<comment type="function">
    <text evidence="12">Carrier protein involved in proton-driven auxin influx. Mediates the formation of auxin gradient from developing leaves (site of auxin biosynthesis) to tips by contributing to the loading of auxin in vascular tissues and facilitating acropetal (base to tip) auxin transport within inner tissues of the root apex, and basipetal (tip to base) auxin transport within outer tissues of the root apex. May be involved in lateral roots and nodules formation.</text>
</comment>
<dbReference type="AlphaFoldDB" id="A0A445H5M6"/>
<keyword evidence="11" id="KW-0927">Auxin signaling pathway</keyword>
<evidence type="ECO:0000256" key="2">
    <source>
        <dbReference type="ARBA" id="ARBA00004236"/>
    </source>
</evidence>
<dbReference type="InterPro" id="IPR013057">
    <property type="entry name" value="AA_transpt_TM"/>
</dbReference>
<feature type="domain" description="Amino acid transporter transmembrane" evidence="14">
    <location>
        <begin position="104"/>
        <end position="194"/>
    </location>
</feature>
<reference evidence="15 16" key="1">
    <citation type="submission" date="2018-09" db="EMBL/GenBank/DDBJ databases">
        <title>A high-quality reference genome of wild soybean provides a powerful tool to mine soybean genomes.</title>
        <authorList>
            <person name="Xie M."/>
            <person name="Chung C.Y.L."/>
            <person name="Li M.-W."/>
            <person name="Wong F.-L."/>
            <person name="Chan T.-F."/>
            <person name="Lam H.-M."/>
        </authorList>
    </citation>
    <scope>NUCLEOTIDE SEQUENCE [LARGE SCALE GENOMIC DNA]</scope>
    <source>
        <strain evidence="16">cv. W05</strain>
        <tissue evidence="15">Hypocotyl of etiolated seedlings</tissue>
    </source>
</reference>
<evidence type="ECO:0000256" key="12">
    <source>
        <dbReference type="ARBA" id="ARBA00045588"/>
    </source>
</evidence>
<keyword evidence="16" id="KW-1185">Reference proteome</keyword>
<evidence type="ECO:0000313" key="15">
    <source>
        <dbReference type="EMBL" id="RZB68895.1"/>
    </source>
</evidence>
<dbReference type="EMBL" id="QZWG01000014">
    <property type="protein sequence ID" value="RZB68895.1"/>
    <property type="molecule type" value="Genomic_DNA"/>
</dbReference>
<dbReference type="GO" id="GO:0009734">
    <property type="term" value="P:auxin-activated signaling pathway"/>
    <property type="evidence" value="ECO:0007669"/>
    <property type="project" value="UniProtKB-KW"/>
</dbReference>
<feature type="transmembrane region" description="Helical" evidence="13">
    <location>
        <begin position="114"/>
        <end position="134"/>
    </location>
</feature>
<keyword evidence="9 13" id="KW-1133">Transmembrane helix</keyword>
<accession>A0A445H5M6</accession>
<evidence type="ECO:0000256" key="10">
    <source>
        <dbReference type="ARBA" id="ARBA00023136"/>
    </source>
</evidence>
<evidence type="ECO:0000313" key="16">
    <source>
        <dbReference type="Proteomes" id="UP000289340"/>
    </source>
</evidence>
<dbReference type="Pfam" id="PF01490">
    <property type="entry name" value="Aa_trans"/>
    <property type="match status" value="1"/>
</dbReference>
<keyword evidence="8" id="KW-0029">Amino-acid transport</keyword>
<keyword evidence="5" id="KW-1003">Cell membrane</keyword>
<evidence type="ECO:0000256" key="6">
    <source>
        <dbReference type="ARBA" id="ARBA00022692"/>
    </source>
</evidence>
<name>A0A445H5M6_GLYSO</name>
<evidence type="ECO:0000256" key="3">
    <source>
        <dbReference type="ARBA" id="ARBA00005590"/>
    </source>
</evidence>
<gene>
    <name evidence="15" type="ORF">D0Y65_038607</name>
</gene>
<protein>
    <submittedName>
        <fullName evidence="15">Amino acid permease 1</fullName>
    </submittedName>
</protein>
<dbReference type="GO" id="GO:0012505">
    <property type="term" value="C:endomembrane system"/>
    <property type="evidence" value="ECO:0007669"/>
    <property type="project" value="UniProtKB-SubCell"/>
</dbReference>
<dbReference type="GO" id="GO:0005886">
    <property type="term" value="C:plasma membrane"/>
    <property type="evidence" value="ECO:0007669"/>
    <property type="project" value="UniProtKB-SubCell"/>
</dbReference>
<dbReference type="GO" id="GO:0006865">
    <property type="term" value="P:amino acid transport"/>
    <property type="evidence" value="ECO:0007669"/>
    <property type="project" value="UniProtKB-KW"/>
</dbReference>
<evidence type="ECO:0000259" key="14">
    <source>
        <dbReference type="Pfam" id="PF01490"/>
    </source>
</evidence>
<dbReference type="GO" id="GO:0015293">
    <property type="term" value="F:symporter activity"/>
    <property type="evidence" value="ECO:0007669"/>
    <property type="project" value="UniProtKB-KW"/>
</dbReference>
<comment type="caution">
    <text evidence="15">The sequence shown here is derived from an EMBL/GenBank/DDBJ whole genome shotgun (WGS) entry which is preliminary data.</text>
</comment>
<feature type="transmembrane region" description="Helical" evidence="13">
    <location>
        <begin position="140"/>
        <end position="160"/>
    </location>
</feature>
<keyword evidence="4" id="KW-0813">Transport</keyword>
<evidence type="ECO:0000256" key="9">
    <source>
        <dbReference type="ARBA" id="ARBA00022989"/>
    </source>
</evidence>